<dbReference type="EMBL" id="JARJCN010000034">
    <property type="protein sequence ID" value="KAJ7085399.1"/>
    <property type="molecule type" value="Genomic_DNA"/>
</dbReference>
<evidence type="ECO:0000256" key="1">
    <source>
        <dbReference type="SAM" id="MobiDB-lite"/>
    </source>
</evidence>
<sequence>MSGVDVRDSAASAALASDAAHRATVSESIPGANELKGPGSPSRCTCSGSRPRVPSWRICTGGATRSTLRWSPGHVDMYNGVDGFLPDLAPSRSCPHAGTRTTRVRSIIAGDEWAWAAGRRSNRLCPKLRSSSSSPPLVQPTVLTFAHRAQKSCARTVSSGDTSLSLLLRVLDVDDACSGSVADEECIHQEDAVCWGNSTRSRSSSPPPPPSQHASGNSSSRSEGWRRPLLEGFQQTGVPATSPPWVDKLSRMPVMTRREAASRSAAAARSSGL</sequence>
<proteinExistence type="predicted"/>
<protein>
    <submittedName>
        <fullName evidence="2">Uncharacterized protein</fullName>
    </submittedName>
</protein>
<accession>A0AAD6U030</accession>
<feature type="region of interest" description="Disordered" evidence="1">
    <location>
        <begin position="15"/>
        <end position="51"/>
    </location>
</feature>
<organism evidence="2 3">
    <name type="scientific">Mycena belliarum</name>
    <dbReference type="NCBI Taxonomy" id="1033014"/>
    <lineage>
        <taxon>Eukaryota</taxon>
        <taxon>Fungi</taxon>
        <taxon>Dikarya</taxon>
        <taxon>Basidiomycota</taxon>
        <taxon>Agaricomycotina</taxon>
        <taxon>Agaricomycetes</taxon>
        <taxon>Agaricomycetidae</taxon>
        <taxon>Agaricales</taxon>
        <taxon>Marasmiineae</taxon>
        <taxon>Mycenaceae</taxon>
        <taxon>Mycena</taxon>
    </lineage>
</organism>
<name>A0AAD6U030_9AGAR</name>
<feature type="compositionally biased region" description="Polar residues" evidence="1">
    <location>
        <begin position="212"/>
        <end position="222"/>
    </location>
</feature>
<dbReference type="AlphaFoldDB" id="A0AAD6U030"/>
<feature type="compositionally biased region" description="Low complexity" evidence="1">
    <location>
        <begin position="262"/>
        <end position="273"/>
    </location>
</feature>
<keyword evidence="3" id="KW-1185">Reference proteome</keyword>
<dbReference type="Proteomes" id="UP001222325">
    <property type="component" value="Unassembled WGS sequence"/>
</dbReference>
<comment type="caution">
    <text evidence="2">The sequence shown here is derived from an EMBL/GenBank/DDBJ whole genome shotgun (WGS) entry which is preliminary data.</text>
</comment>
<reference evidence="2" key="1">
    <citation type="submission" date="2023-03" db="EMBL/GenBank/DDBJ databases">
        <title>Massive genome expansion in bonnet fungi (Mycena s.s.) driven by repeated elements and novel gene families across ecological guilds.</title>
        <authorList>
            <consortium name="Lawrence Berkeley National Laboratory"/>
            <person name="Harder C.B."/>
            <person name="Miyauchi S."/>
            <person name="Viragh M."/>
            <person name="Kuo A."/>
            <person name="Thoen E."/>
            <person name="Andreopoulos B."/>
            <person name="Lu D."/>
            <person name="Skrede I."/>
            <person name="Drula E."/>
            <person name="Henrissat B."/>
            <person name="Morin E."/>
            <person name="Kohler A."/>
            <person name="Barry K."/>
            <person name="LaButti K."/>
            <person name="Morin E."/>
            <person name="Salamov A."/>
            <person name="Lipzen A."/>
            <person name="Mereny Z."/>
            <person name="Hegedus B."/>
            <person name="Baldrian P."/>
            <person name="Stursova M."/>
            <person name="Weitz H."/>
            <person name="Taylor A."/>
            <person name="Grigoriev I.V."/>
            <person name="Nagy L.G."/>
            <person name="Martin F."/>
            <person name="Kauserud H."/>
        </authorList>
    </citation>
    <scope>NUCLEOTIDE SEQUENCE</scope>
    <source>
        <strain evidence="2">CBHHK173m</strain>
    </source>
</reference>
<evidence type="ECO:0000313" key="2">
    <source>
        <dbReference type="EMBL" id="KAJ7085399.1"/>
    </source>
</evidence>
<gene>
    <name evidence="2" type="ORF">B0H15DRAFT_988315</name>
</gene>
<evidence type="ECO:0000313" key="3">
    <source>
        <dbReference type="Proteomes" id="UP001222325"/>
    </source>
</evidence>
<feature type="region of interest" description="Disordered" evidence="1">
    <location>
        <begin position="197"/>
        <end position="273"/>
    </location>
</feature>